<feature type="compositionally biased region" description="Low complexity" evidence="1">
    <location>
        <begin position="222"/>
        <end position="232"/>
    </location>
</feature>
<dbReference type="AlphaFoldDB" id="A0A1D3CS87"/>
<sequence length="835" mass="87206">MCSSSQSCSAAFWGGLLTTASSTGTLGDGAVEAAVFWELRERLQLQGIVGAAEKFTEFSRRAQKLWLCLVDEADFLQLIPNPVFWLLVGYIITAPVAADSRCSQRSRMPPFRNSTELAGYLSGLRIRALVVSPYTEKEILQIINTRLETARKQLLAQRTVPRGASQGALGTTLPPLFAPAALLLFARKAANSNGDIRMALSGLCRAIEEKLTEFQAEAAATEATGSQGSSSAFAEVPTSPVSAVSREKRRHASVEFLRSGSTSPRSVKGAPPVHAQQKQQAGGSPSTFLAPALDTEGIFFSYTSPPLAKAPRRSEGGQCVSSALRKKPPILSALETELSDVDAPPTLLSLSRSVADAGEDQHSNNNPETPGCVTEALEATAGTPQSLCSTAPSPAAAAAVSLTPAVAAKQQLRLLQKKVEEAPACSDSGPCSTCVEETLPAGLLLQHLPHSEASSRTRRDSTCSSSCVSSQSLRKGLVGLRGPRTLGGRRRGAEGAPLGASGSGPRRSACSVGGEESGGGPPSNAGGAPLSKRASEVIGVGVMSAKASAVYGHDQQQVVSRIQGLPLMQRVYLLAACRSAQKKLLDRSAAPAAVNGHGSADRKSSGAAISSQESRSSQTENIAPSNRPAVESCGVQISLEEVEVGVFLTDKEASPRVSKCRRGMLRSLFSAHSTPKQHPLVLVNLLRVMLRTSKGLEALGAQYALLAEELPHGYLLNGQMRSSCWKHAVESFEQMGLMVAAGPSGAPAGAPGGPTLLGGGGRGIRRPRASLGGFGGFGGRKSAGALNSIFSASQTKTQAWELQLSPALVEAAIKRLQPQLMGSDIEGHFSRGMEA</sequence>
<dbReference type="EMBL" id="JROU02002145">
    <property type="protein sequence ID" value="OEH74056.1"/>
    <property type="molecule type" value="Genomic_DNA"/>
</dbReference>
<feature type="region of interest" description="Disordered" evidence="1">
    <location>
        <begin position="592"/>
        <end position="627"/>
    </location>
</feature>
<dbReference type="VEuPathDB" id="ToxoDB:cyc_06059"/>
<reference evidence="2 3" key="1">
    <citation type="journal article" date="2016" name="BMC Genomics">
        <title>Comparative genomics reveals Cyclospora cayetanensis possesses coccidia-like metabolism and invasion components but unique surface antigens.</title>
        <authorList>
            <person name="Liu S."/>
            <person name="Wang L."/>
            <person name="Zheng H."/>
            <person name="Xu Z."/>
            <person name="Roellig D.M."/>
            <person name="Li N."/>
            <person name="Frace M.A."/>
            <person name="Tang K."/>
            <person name="Arrowood M.J."/>
            <person name="Moss D.M."/>
            <person name="Zhang L."/>
            <person name="Feng Y."/>
            <person name="Xiao L."/>
        </authorList>
    </citation>
    <scope>NUCLEOTIDE SEQUENCE [LARGE SCALE GENOMIC DNA]</scope>
    <source>
        <strain evidence="2 3">CHN_HEN01</strain>
    </source>
</reference>
<dbReference type="Gene3D" id="1.10.8.60">
    <property type="match status" value="1"/>
</dbReference>
<feature type="region of interest" description="Disordered" evidence="1">
    <location>
        <begin position="222"/>
        <end position="288"/>
    </location>
</feature>
<dbReference type="Proteomes" id="UP000095192">
    <property type="component" value="Unassembled WGS sequence"/>
</dbReference>
<evidence type="ECO:0000313" key="2">
    <source>
        <dbReference type="EMBL" id="OEH74056.1"/>
    </source>
</evidence>
<dbReference type="GO" id="GO:0006270">
    <property type="term" value="P:DNA replication initiation"/>
    <property type="evidence" value="ECO:0007669"/>
    <property type="project" value="TreeGrafter"/>
</dbReference>
<evidence type="ECO:0000256" key="1">
    <source>
        <dbReference type="SAM" id="MobiDB-lite"/>
    </source>
</evidence>
<comment type="caution">
    <text evidence="2">The sequence shown here is derived from an EMBL/GenBank/DDBJ whole genome shotgun (WGS) entry which is preliminary data.</text>
</comment>
<organism evidence="2 3">
    <name type="scientific">Cyclospora cayetanensis</name>
    <dbReference type="NCBI Taxonomy" id="88456"/>
    <lineage>
        <taxon>Eukaryota</taxon>
        <taxon>Sar</taxon>
        <taxon>Alveolata</taxon>
        <taxon>Apicomplexa</taxon>
        <taxon>Conoidasida</taxon>
        <taxon>Coccidia</taxon>
        <taxon>Eucoccidiorida</taxon>
        <taxon>Eimeriorina</taxon>
        <taxon>Eimeriidae</taxon>
        <taxon>Cyclospora</taxon>
    </lineage>
</organism>
<proteinExistence type="predicted"/>
<dbReference type="PANTHER" id="PTHR10763:SF26">
    <property type="entry name" value="CELL DIVISION CONTROL PROTEIN 6 HOMOLOG"/>
    <property type="match status" value="1"/>
</dbReference>
<dbReference type="InterPro" id="IPR050311">
    <property type="entry name" value="ORC1/CDC6"/>
</dbReference>
<dbReference type="PANTHER" id="PTHR10763">
    <property type="entry name" value="CELL DIVISION CONTROL PROTEIN 6-RELATED"/>
    <property type="match status" value="1"/>
</dbReference>
<dbReference type="GO" id="GO:0003688">
    <property type="term" value="F:DNA replication origin binding"/>
    <property type="evidence" value="ECO:0007669"/>
    <property type="project" value="TreeGrafter"/>
</dbReference>
<feature type="compositionally biased region" description="Polar residues" evidence="1">
    <location>
        <begin position="607"/>
        <end position="624"/>
    </location>
</feature>
<dbReference type="GO" id="GO:0005634">
    <property type="term" value="C:nucleus"/>
    <property type="evidence" value="ECO:0007669"/>
    <property type="project" value="TreeGrafter"/>
</dbReference>
<protein>
    <submittedName>
        <fullName evidence="2">AAA family protein</fullName>
    </submittedName>
</protein>
<feature type="region of interest" description="Disordered" evidence="1">
    <location>
        <begin position="478"/>
        <end position="530"/>
    </location>
</feature>
<dbReference type="GO" id="GO:0033314">
    <property type="term" value="P:mitotic DNA replication checkpoint signaling"/>
    <property type="evidence" value="ECO:0007669"/>
    <property type="project" value="TreeGrafter"/>
</dbReference>
<gene>
    <name evidence="2" type="ORF">cyc_06059</name>
</gene>
<accession>A0A1D3CS87</accession>
<keyword evidence="3" id="KW-1185">Reference proteome</keyword>
<name>A0A1D3CS87_9EIME</name>
<evidence type="ECO:0000313" key="3">
    <source>
        <dbReference type="Proteomes" id="UP000095192"/>
    </source>
</evidence>
<dbReference type="InParanoid" id="A0A1D3CS87"/>
<feature type="compositionally biased region" description="Polar residues" evidence="1">
    <location>
        <begin position="276"/>
        <end position="287"/>
    </location>
</feature>